<comment type="caution">
    <text evidence="2">The sequence shown here is derived from an EMBL/GenBank/DDBJ whole genome shotgun (WGS) entry which is preliminary data.</text>
</comment>
<gene>
    <name evidence="2" type="ORF">DFO70_1279</name>
</gene>
<keyword evidence="1" id="KW-0812">Transmembrane</keyword>
<evidence type="ECO:0000313" key="3">
    <source>
        <dbReference type="Proteomes" id="UP000252731"/>
    </source>
</evidence>
<feature type="transmembrane region" description="Helical" evidence="1">
    <location>
        <begin position="124"/>
        <end position="149"/>
    </location>
</feature>
<dbReference type="Proteomes" id="UP000252731">
    <property type="component" value="Unassembled WGS sequence"/>
</dbReference>
<sequence length="159" mass="17865">MGKLVLMNDDKLEKLLWSIAIPGFGQLLNGKVIKGTILIILEFLINTNSNLNSLIMLSFNGRINEAIQVTDFQWLLFYPCVYVFAMCDAVKEAQGDNPPYFYLPFVSGAYLGTLGIFYSKTLTFFGILLGPVFLGIAFFVFGIMLGNFCKYLITSREKL</sequence>
<dbReference type="EMBL" id="QNSF01000027">
    <property type="protein sequence ID" value="RBP86292.1"/>
    <property type="molecule type" value="Genomic_DNA"/>
</dbReference>
<feature type="transmembrane region" description="Helical" evidence="1">
    <location>
        <begin position="100"/>
        <end position="118"/>
    </location>
</feature>
<dbReference type="RefSeq" id="WP_243856300.1">
    <property type="nucleotide sequence ID" value="NZ_QNSF01000027.1"/>
</dbReference>
<keyword evidence="3" id="KW-1185">Reference proteome</keyword>
<reference evidence="2 3" key="1">
    <citation type="submission" date="2018-06" db="EMBL/GenBank/DDBJ databases">
        <title>Freshwater and sediment microbial communities from various areas in North America, analyzing microbe dynamics in response to fracking.</title>
        <authorList>
            <person name="Lamendella R."/>
        </authorList>
    </citation>
    <scope>NUCLEOTIDE SEQUENCE [LARGE SCALE GENOMIC DNA]</scope>
    <source>
        <strain evidence="2 3">14_TX</strain>
    </source>
</reference>
<name>A0A366JIF9_CYTFI</name>
<evidence type="ECO:0000313" key="2">
    <source>
        <dbReference type="EMBL" id="RBP86292.1"/>
    </source>
</evidence>
<keyword evidence="1" id="KW-0472">Membrane</keyword>
<keyword evidence="1" id="KW-1133">Transmembrane helix</keyword>
<accession>A0A366JIF9</accession>
<proteinExistence type="predicted"/>
<protein>
    <submittedName>
        <fullName evidence="2">Uncharacterized protein</fullName>
    </submittedName>
</protein>
<evidence type="ECO:0000256" key="1">
    <source>
        <dbReference type="SAM" id="Phobius"/>
    </source>
</evidence>
<organism evidence="2 3">
    <name type="scientific">Cytobacillus firmus</name>
    <name type="common">Bacillus firmus</name>
    <dbReference type="NCBI Taxonomy" id="1399"/>
    <lineage>
        <taxon>Bacteria</taxon>
        <taxon>Bacillati</taxon>
        <taxon>Bacillota</taxon>
        <taxon>Bacilli</taxon>
        <taxon>Bacillales</taxon>
        <taxon>Bacillaceae</taxon>
        <taxon>Cytobacillus</taxon>
    </lineage>
</organism>
<dbReference type="AlphaFoldDB" id="A0A366JIF9"/>